<gene>
    <name evidence="1" type="ORF">OF122_16675</name>
</gene>
<dbReference type="RefSeq" id="WP_264225305.1">
    <property type="nucleotide sequence ID" value="NZ_CP107716.1"/>
</dbReference>
<organism evidence="1 2">
    <name type="scientific">Pelagibacterium flavum</name>
    <dbReference type="NCBI Taxonomy" id="2984530"/>
    <lineage>
        <taxon>Bacteria</taxon>
        <taxon>Pseudomonadati</taxon>
        <taxon>Pseudomonadota</taxon>
        <taxon>Alphaproteobacteria</taxon>
        <taxon>Hyphomicrobiales</taxon>
        <taxon>Devosiaceae</taxon>
        <taxon>Pelagibacterium</taxon>
    </lineage>
</organism>
<dbReference type="EMBL" id="CP107716">
    <property type="protein sequence ID" value="UYQ71655.1"/>
    <property type="molecule type" value="Genomic_DNA"/>
</dbReference>
<name>A0ABY6IR03_9HYPH</name>
<keyword evidence="2" id="KW-1185">Reference proteome</keyword>
<evidence type="ECO:0000313" key="1">
    <source>
        <dbReference type="EMBL" id="UYQ71655.1"/>
    </source>
</evidence>
<evidence type="ECO:0000313" key="2">
    <source>
        <dbReference type="Proteomes" id="UP001163882"/>
    </source>
</evidence>
<accession>A0ABY6IR03</accession>
<dbReference type="Proteomes" id="UP001163882">
    <property type="component" value="Chromosome"/>
</dbReference>
<reference evidence="1" key="1">
    <citation type="submission" date="2022-10" db="EMBL/GenBank/DDBJ databases">
        <title>YIM 151497 complete genome.</title>
        <authorList>
            <person name="Chen X."/>
        </authorList>
    </citation>
    <scope>NUCLEOTIDE SEQUENCE</scope>
    <source>
        <strain evidence="1">YIM 151497</strain>
    </source>
</reference>
<protein>
    <submittedName>
        <fullName evidence="1">Uncharacterized protein</fullName>
    </submittedName>
</protein>
<proteinExistence type="predicted"/>
<sequence>MQVMVFMSKAADNPGHKATLLALPRAPEAAIPNSLQHLEWTYYAEMDASDVSLGGPTARVEERIRKDGYAEVPFRLNPRA</sequence>